<evidence type="ECO:0000313" key="2">
    <source>
        <dbReference type="EMBL" id="MBS4222983.1"/>
    </source>
</evidence>
<keyword evidence="3" id="KW-1185">Reference proteome</keyword>
<dbReference type="RefSeq" id="WP_213098035.1">
    <property type="nucleotide sequence ID" value="NZ_JAGYPH010000002.1"/>
</dbReference>
<protein>
    <recommendedName>
        <fullName evidence="4">Lipoprotein</fullName>
    </recommendedName>
</protein>
<dbReference type="PANTHER" id="PTHR39335:SF1">
    <property type="entry name" value="BLL4220 PROTEIN"/>
    <property type="match status" value="1"/>
</dbReference>
<dbReference type="AlphaFoldDB" id="A0A942UQI2"/>
<dbReference type="PROSITE" id="PS51257">
    <property type="entry name" value="PROKAR_LIPOPROTEIN"/>
    <property type="match status" value="1"/>
</dbReference>
<dbReference type="GO" id="GO:0043448">
    <property type="term" value="P:alkane catabolic process"/>
    <property type="evidence" value="ECO:0007669"/>
    <property type="project" value="TreeGrafter"/>
</dbReference>
<sequence>MKKWMLIVFSSILLLAACGNKATNTSTQSASLQVLESEKTGDYLADSKGMTLYYFKKDESGKSNCAGECLDNWPPFTEKDFNVPSGFDKKDFNTIKREDTGEEQVTYNGYPLYYFVNDKQKGDVNGEGVKDVWYIVNDETAFP</sequence>
<dbReference type="Pfam" id="PF03640">
    <property type="entry name" value="Lipoprotein_15"/>
    <property type="match status" value="2"/>
</dbReference>
<organism evidence="2 3">
    <name type="scientific">Lederbergia citrea</name>
    <dbReference type="NCBI Taxonomy" id="2833581"/>
    <lineage>
        <taxon>Bacteria</taxon>
        <taxon>Bacillati</taxon>
        <taxon>Bacillota</taxon>
        <taxon>Bacilli</taxon>
        <taxon>Bacillales</taxon>
        <taxon>Bacillaceae</taxon>
        <taxon>Lederbergia</taxon>
    </lineage>
</organism>
<feature type="chain" id="PRO_5036959910" description="Lipoprotein" evidence="1">
    <location>
        <begin position="23"/>
        <end position="143"/>
    </location>
</feature>
<keyword evidence="1" id="KW-0732">Signal</keyword>
<evidence type="ECO:0008006" key="4">
    <source>
        <dbReference type="Google" id="ProtNLM"/>
    </source>
</evidence>
<dbReference type="Proteomes" id="UP000676456">
    <property type="component" value="Unassembled WGS sequence"/>
</dbReference>
<dbReference type="InterPro" id="IPR005297">
    <property type="entry name" value="Lipoprotein_repeat"/>
</dbReference>
<name>A0A942UQI2_9BACI</name>
<dbReference type="PIRSF" id="PIRSF029720">
    <property type="entry name" value="UCP029720"/>
    <property type="match status" value="1"/>
</dbReference>
<accession>A0A942UQI2</accession>
<evidence type="ECO:0000256" key="1">
    <source>
        <dbReference type="SAM" id="SignalP"/>
    </source>
</evidence>
<dbReference type="PANTHER" id="PTHR39335">
    <property type="entry name" value="BLL4220 PROTEIN"/>
    <property type="match status" value="1"/>
</dbReference>
<proteinExistence type="predicted"/>
<dbReference type="EMBL" id="JAGYPN010000002">
    <property type="protein sequence ID" value="MBS4222983.1"/>
    <property type="molecule type" value="Genomic_DNA"/>
</dbReference>
<reference evidence="2 3" key="1">
    <citation type="submission" date="2021-05" db="EMBL/GenBank/DDBJ databases">
        <title>Novel Bacillus species.</title>
        <authorList>
            <person name="Liu G."/>
        </authorList>
    </citation>
    <scope>NUCLEOTIDE SEQUENCE [LARGE SCALE GENOMIC DNA]</scope>
    <source>
        <strain evidence="2 3">FJAT-49682</strain>
    </source>
</reference>
<gene>
    <name evidence="2" type="ORF">KHA91_09540</name>
</gene>
<evidence type="ECO:0000313" key="3">
    <source>
        <dbReference type="Proteomes" id="UP000676456"/>
    </source>
</evidence>
<feature type="signal peptide" evidence="1">
    <location>
        <begin position="1"/>
        <end position="22"/>
    </location>
</feature>
<dbReference type="InterPro" id="IPR014558">
    <property type="entry name" value="UCP029720"/>
</dbReference>
<comment type="caution">
    <text evidence="2">The sequence shown here is derived from an EMBL/GenBank/DDBJ whole genome shotgun (WGS) entry which is preliminary data.</text>
</comment>